<dbReference type="RefSeq" id="WP_310368575.1">
    <property type="nucleotide sequence ID" value="NZ_JAVDYB010000001.1"/>
</dbReference>
<dbReference type="AlphaFoldDB" id="A0AAE3YPW2"/>
<dbReference type="Gene3D" id="3.90.1300.10">
    <property type="entry name" value="Amidase signature (AS) domain"/>
    <property type="match status" value="2"/>
</dbReference>
<dbReference type="Pfam" id="PF01425">
    <property type="entry name" value="Amidase"/>
    <property type="match status" value="1"/>
</dbReference>
<dbReference type="InterPro" id="IPR000120">
    <property type="entry name" value="Amidase"/>
</dbReference>
<name>A0AAE3YPW2_9ACTN</name>
<gene>
    <name evidence="4" type="ORF">J2S41_003230</name>
</gene>
<comment type="caution">
    <text evidence="4">The sequence shown here is derived from an EMBL/GenBank/DDBJ whole genome shotgun (WGS) entry which is preliminary data.</text>
</comment>
<dbReference type="EMBL" id="JAVDYB010000001">
    <property type="protein sequence ID" value="MDR7276452.1"/>
    <property type="molecule type" value="Genomic_DNA"/>
</dbReference>
<dbReference type="Proteomes" id="UP001183643">
    <property type="component" value="Unassembled WGS sequence"/>
</dbReference>
<evidence type="ECO:0000313" key="4">
    <source>
        <dbReference type="EMBL" id="MDR7276452.1"/>
    </source>
</evidence>
<evidence type="ECO:0000256" key="1">
    <source>
        <dbReference type="ARBA" id="ARBA00009199"/>
    </source>
</evidence>
<protein>
    <submittedName>
        <fullName evidence="4">Asp-tRNA(Asn)/Glu-tRNA(Gln) amidotransferase A subunit family amidase</fullName>
    </submittedName>
</protein>
<evidence type="ECO:0000256" key="2">
    <source>
        <dbReference type="SAM" id="MobiDB-lite"/>
    </source>
</evidence>
<dbReference type="PANTHER" id="PTHR11895">
    <property type="entry name" value="TRANSAMIDASE"/>
    <property type="match status" value="1"/>
</dbReference>
<dbReference type="InterPro" id="IPR023631">
    <property type="entry name" value="Amidase_dom"/>
</dbReference>
<keyword evidence="5" id="KW-1185">Reference proteome</keyword>
<dbReference type="GO" id="GO:0003824">
    <property type="term" value="F:catalytic activity"/>
    <property type="evidence" value="ECO:0007669"/>
    <property type="project" value="InterPro"/>
</dbReference>
<comment type="similarity">
    <text evidence="1">Belongs to the amidase family.</text>
</comment>
<reference evidence="4" key="1">
    <citation type="submission" date="2023-07" db="EMBL/GenBank/DDBJ databases">
        <title>Sequencing the genomes of 1000 actinobacteria strains.</title>
        <authorList>
            <person name="Klenk H.-P."/>
        </authorList>
    </citation>
    <scope>NUCLEOTIDE SEQUENCE</scope>
    <source>
        <strain evidence="4">DSM 44707</strain>
    </source>
</reference>
<evidence type="ECO:0000313" key="5">
    <source>
        <dbReference type="Proteomes" id="UP001183643"/>
    </source>
</evidence>
<proteinExistence type="inferred from homology"/>
<organism evidence="4 5">
    <name type="scientific">Catenuloplanes atrovinosus</name>
    <dbReference type="NCBI Taxonomy" id="137266"/>
    <lineage>
        <taxon>Bacteria</taxon>
        <taxon>Bacillati</taxon>
        <taxon>Actinomycetota</taxon>
        <taxon>Actinomycetes</taxon>
        <taxon>Micromonosporales</taxon>
        <taxon>Micromonosporaceae</taxon>
        <taxon>Catenuloplanes</taxon>
    </lineage>
</organism>
<dbReference type="PANTHER" id="PTHR11895:SF7">
    <property type="entry name" value="GLUTAMYL-TRNA(GLN) AMIDOTRANSFERASE SUBUNIT A, MITOCHONDRIAL"/>
    <property type="match status" value="1"/>
</dbReference>
<feature type="region of interest" description="Disordered" evidence="2">
    <location>
        <begin position="92"/>
        <end position="125"/>
    </location>
</feature>
<dbReference type="SUPFAM" id="SSF75304">
    <property type="entry name" value="Amidase signature (AS) enzymes"/>
    <property type="match status" value="1"/>
</dbReference>
<evidence type="ECO:0000259" key="3">
    <source>
        <dbReference type="Pfam" id="PF01425"/>
    </source>
</evidence>
<accession>A0AAE3YPW2</accession>
<dbReference type="InterPro" id="IPR036928">
    <property type="entry name" value="AS_sf"/>
</dbReference>
<sequence>MDGPAVRLAAQVRAGIRTASEVVEEALEAAARLDPELHFLASLDAAGARAAARRPPAGPLAGVPFLIKSGTPRDAPIVTRLVAAGAIPIGTSTRSRPGSAARTHGWNGTDYTRNPWDPARSSGGSSAGAAAAVAAGVVPIATGGDSGGSLRIPAAFCGVAGFKGTAGRVPRFRPDHNGLLTPGIIGADLSDVVTATAIVSGPHRRDPAALPAWPVPVPRDGPWRIAYRPGLGGVHAAPEIDAAVRARVAACGVEVVDVPLELRPVADAWEALYAAGAPGPAAGIRRHNATALADLFAAVDALVTPTTLTVAHGFAGPPPGDFVGDPCWHLNVTGNPAVSVPAALVRGLPAGLQVVAAHGRDDVAVAVAHVLRAPLPPPPIRR</sequence>
<feature type="domain" description="Amidase" evidence="3">
    <location>
        <begin position="72"/>
        <end position="273"/>
    </location>
</feature>